<keyword evidence="8" id="KW-1185">Reference proteome</keyword>
<evidence type="ECO:0000313" key="8">
    <source>
        <dbReference type="Proteomes" id="UP001217754"/>
    </source>
</evidence>
<protein>
    <recommendedName>
        <fullName evidence="6">HpcH/HpaI aldolase/citrate lyase domain-containing protein</fullName>
    </recommendedName>
</protein>
<dbReference type="GO" id="GO:0006107">
    <property type="term" value="P:oxaloacetate metabolic process"/>
    <property type="evidence" value="ECO:0007669"/>
    <property type="project" value="TreeGrafter"/>
</dbReference>
<gene>
    <name evidence="7" type="ORF">MJAP1_000427</name>
</gene>
<evidence type="ECO:0000256" key="4">
    <source>
        <dbReference type="PIRSR" id="PIRSR015582-1"/>
    </source>
</evidence>
<comment type="cofactor">
    <cofactor evidence="1">
        <name>Mg(2+)</name>
        <dbReference type="ChEBI" id="CHEBI:18420"/>
    </cofactor>
</comment>
<dbReference type="InterPro" id="IPR015813">
    <property type="entry name" value="Pyrv/PenolPyrv_kinase-like_dom"/>
</dbReference>
<evidence type="ECO:0000256" key="2">
    <source>
        <dbReference type="ARBA" id="ARBA00022723"/>
    </source>
</evidence>
<dbReference type="PANTHER" id="PTHR32308:SF0">
    <property type="entry name" value="HPCH_HPAI ALDOLASE_CITRATE LYASE DOMAIN-CONTAINING PROTEIN"/>
    <property type="match status" value="1"/>
</dbReference>
<dbReference type="InterPro" id="IPR005000">
    <property type="entry name" value="Aldolase/citrate-lyase_domain"/>
</dbReference>
<evidence type="ECO:0000256" key="1">
    <source>
        <dbReference type="ARBA" id="ARBA00001946"/>
    </source>
</evidence>
<dbReference type="SUPFAM" id="SSF51621">
    <property type="entry name" value="Phosphoenolpyruvate/pyruvate domain"/>
    <property type="match status" value="1"/>
</dbReference>
<feature type="binding site" evidence="5">
    <location>
        <position position="151"/>
    </location>
    <ligand>
        <name>Mg(2+)</name>
        <dbReference type="ChEBI" id="CHEBI:18420"/>
    </ligand>
</feature>
<dbReference type="Proteomes" id="UP001217754">
    <property type="component" value="Chromosome 1"/>
</dbReference>
<feature type="binding site" evidence="4">
    <location>
        <position position="151"/>
    </location>
    <ligand>
        <name>substrate</name>
    </ligand>
</feature>
<feature type="binding site" evidence="5">
    <location>
        <position position="189"/>
    </location>
    <ligand>
        <name>Mg(2+)</name>
        <dbReference type="ChEBI" id="CHEBI:18420"/>
    </ligand>
</feature>
<dbReference type="PANTHER" id="PTHR32308">
    <property type="entry name" value="LYASE BETA SUBUNIT, PUTATIVE (AFU_ORTHOLOGUE AFUA_4G13030)-RELATED"/>
    <property type="match status" value="1"/>
</dbReference>
<feature type="binding site" evidence="4">
    <location>
        <position position="87"/>
    </location>
    <ligand>
        <name>substrate</name>
    </ligand>
</feature>
<name>A0AAF0J8P0_9BASI</name>
<evidence type="ECO:0000313" key="7">
    <source>
        <dbReference type="EMBL" id="WFD37483.1"/>
    </source>
</evidence>
<sequence>MPRWMGRAPVRALSTSSVCRVDRVRRSLLYVPGSSERMLVKSHSAPADTLVYDLEDSVAEHRKGAAQEMVLQALRAAPSTAPELGVRINAPSLQRALAASDLEVVLQSERLQALVLPKFESVEDVDFVAQYAAQAPSASASDPLSLILSVESARSLVDLPHLLRESIARLRGEYGGIARVAAVLFASEDYCAETGIKRTRKRTSLLYPRANLVTVAKALGIEAIDMVCIDYQDLDYLREECTEGAELGFDGKQAIHPAQLETLRHAFSPSEQEIDCAEAIIAAYDEATRTQHKGAIGLQWDGRQIMIDAPMLLQAQKTLARAQGVRY</sequence>
<dbReference type="Gene3D" id="3.20.20.60">
    <property type="entry name" value="Phosphoenolpyruvate-binding domains"/>
    <property type="match status" value="1"/>
</dbReference>
<evidence type="ECO:0000259" key="6">
    <source>
        <dbReference type="Pfam" id="PF03328"/>
    </source>
</evidence>
<organism evidence="7 8">
    <name type="scientific">Malassezia japonica</name>
    <dbReference type="NCBI Taxonomy" id="223818"/>
    <lineage>
        <taxon>Eukaryota</taxon>
        <taxon>Fungi</taxon>
        <taxon>Dikarya</taxon>
        <taxon>Basidiomycota</taxon>
        <taxon>Ustilaginomycotina</taxon>
        <taxon>Malasseziomycetes</taxon>
        <taxon>Malasseziales</taxon>
        <taxon>Malasseziaceae</taxon>
        <taxon>Malassezia</taxon>
    </lineage>
</organism>
<dbReference type="GO" id="GO:0003824">
    <property type="term" value="F:catalytic activity"/>
    <property type="evidence" value="ECO:0007669"/>
    <property type="project" value="InterPro"/>
</dbReference>
<dbReference type="EMBL" id="CP119958">
    <property type="protein sequence ID" value="WFD37483.1"/>
    <property type="molecule type" value="Genomic_DNA"/>
</dbReference>
<reference evidence="7" key="1">
    <citation type="submission" date="2023-03" db="EMBL/GenBank/DDBJ databases">
        <title>Mating type loci evolution in Malassezia.</title>
        <authorList>
            <person name="Coelho M.A."/>
        </authorList>
    </citation>
    <scope>NUCLEOTIDE SEQUENCE</scope>
    <source>
        <strain evidence="7">CBS 9431</strain>
    </source>
</reference>
<dbReference type="GeneID" id="85224076"/>
<proteinExistence type="predicted"/>
<dbReference type="RefSeq" id="XP_060120380.1">
    <property type="nucleotide sequence ID" value="XM_060264397.1"/>
</dbReference>
<accession>A0AAF0J8P0</accession>
<dbReference type="PIRSF" id="PIRSF015582">
    <property type="entry name" value="Cit_lyase_B"/>
    <property type="match status" value="1"/>
</dbReference>
<dbReference type="Pfam" id="PF03328">
    <property type="entry name" value="HpcH_HpaI"/>
    <property type="match status" value="1"/>
</dbReference>
<evidence type="ECO:0000256" key="5">
    <source>
        <dbReference type="PIRSR" id="PIRSR015582-2"/>
    </source>
</evidence>
<keyword evidence="3 5" id="KW-0460">Magnesium</keyword>
<feature type="domain" description="HpcH/HpaI aldolase/citrate lyase" evidence="6">
    <location>
        <begin position="26"/>
        <end position="257"/>
    </location>
</feature>
<dbReference type="InterPro" id="IPR040442">
    <property type="entry name" value="Pyrv_kinase-like_dom_sf"/>
</dbReference>
<dbReference type="AlphaFoldDB" id="A0AAF0J8P0"/>
<dbReference type="InterPro" id="IPR011206">
    <property type="entry name" value="Citrate_lyase_beta/mcl1/mcl2"/>
</dbReference>
<dbReference type="GO" id="GO:0000287">
    <property type="term" value="F:magnesium ion binding"/>
    <property type="evidence" value="ECO:0007669"/>
    <property type="project" value="TreeGrafter"/>
</dbReference>
<keyword evidence="2 5" id="KW-0479">Metal-binding</keyword>
<evidence type="ECO:0000256" key="3">
    <source>
        <dbReference type="ARBA" id="ARBA00022842"/>
    </source>
</evidence>